<evidence type="ECO:0000256" key="8">
    <source>
        <dbReference type="ARBA" id="ARBA00023163"/>
    </source>
</evidence>
<organism evidence="12 13">
    <name type="scientific">Coemansia erecta</name>
    <dbReference type="NCBI Taxonomy" id="147472"/>
    <lineage>
        <taxon>Eukaryota</taxon>
        <taxon>Fungi</taxon>
        <taxon>Fungi incertae sedis</taxon>
        <taxon>Zoopagomycota</taxon>
        <taxon>Kickxellomycotina</taxon>
        <taxon>Kickxellomycetes</taxon>
        <taxon>Kickxellales</taxon>
        <taxon>Kickxellaceae</taxon>
        <taxon>Coemansia</taxon>
    </lineage>
</organism>
<feature type="region of interest" description="Disordered" evidence="11">
    <location>
        <begin position="47"/>
        <end position="71"/>
    </location>
</feature>
<comment type="subcellular location">
    <subcellularLocation>
        <location evidence="1 10">Nucleus</location>
    </subcellularLocation>
</comment>
<dbReference type="GO" id="GO:0006357">
    <property type="term" value="P:regulation of transcription by RNA polymerase II"/>
    <property type="evidence" value="ECO:0007669"/>
    <property type="project" value="TreeGrafter"/>
</dbReference>
<dbReference type="GO" id="GO:0006325">
    <property type="term" value="P:chromatin organization"/>
    <property type="evidence" value="ECO:0007669"/>
    <property type="project" value="UniProtKB-KW"/>
</dbReference>
<proteinExistence type="inferred from homology"/>
<dbReference type="Gene3D" id="3.30.160.60">
    <property type="entry name" value="Classic Zinc Finger"/>
    <property type="match status" value="1"/>
</dbReference>
<evidence type="ECO:0000256" key="1">
    <source>
        <dbReference type="ARBA" id="ARBA00004123"/>
    </source>
</evidence>
<keyword evidence="13" id="KW-1185">Reference proteome</keyword>
<reference evidence="12" key="1">
    <citation type="submission" date="2022-07" db="EMBL/GenBank/DDBJ databases">
        <title>Phylogenomic reconstructions and comparative analyses of Kickxellomycotina fungi.</title>
        <authorList>
            <person name="Reynolds N.K."/>
            <person name="Stajich J.E."/>
            <person name="Barry K."/>
            <person name="Grigoriev I.V."/>
            <person name="Crous P."/>
            <person name="Smith M.E."/>
        </authorList>
    </citation>
    <scope>NUCLEOTIDE SEQUENCE</scope>
    <source>
        <strain evidence="12">NBRC 32514</strain>
    </source>
</reference>
<evidence type="ECO:0000256" key="9">
    <source>
        <dbReference type="ARBA" id="ARBA00023242"/>
    </source>
</evidence>
<feature type="region of interest" description="Disordered" evidence="11">
    <location>
        <begin position="168"/>
        <end position="216"/>
    </location>
</feature>
<dbReference type="EMBL" id="JANBOJ010000115">
    <property type="protein sequence ID" value="KAJ1722374.1"/>
    <property type="molecule type" value="Genomic_DNA"/>
</dbReference>
<keyword evidence="5" id="KW-0156">Chromatin regulator</keyword>
<sequence length="216" mass="23573">MKLKAEGNMGGTGKADKKSPTAAYEELMQFYENKIEALKNTRDALDNAKPVLTPPSTPPGGSSSGSSRNELQTRSRALLAFELLTEMVDDLTMDIVFETHFQAKQSIVTCSCCNTKCQSKIISSIQEANANIDNTTEAFECLDCNRSFPAARFASHMDKCMGLSSRRTATRSAASTPNNPPTNYDSSSEQSADRKRKPALGSTKDTAATRKKLKRK</sequence>
<dbReference type="Proteomes" id="UP001149813">
    <property type="component" value="Unassembled WGS sequence"/>
</dbReference>
<feature type="region of interest" description="Disordered" evidence="11">
    <location>
        <begin position="1"/>
        <end position="20"/>
    </location>
</feature>
<keyword evidence="3" id="KW-0863">Zinc-finger</keyword>
<evidence type="ECO:0000256" key="4">
    <source>
        <dbReference type="ARBA" id="ARBA00022833"/>
    </source>
</evidence>
<name>A0A9W7Y1N9_9FUNG</name>
<gene>
    <name evidence="12" type="ORF">LPJ53_003205</name>
</gene>
<keyword evidence="8" id="KW-0804">Transcription</keyword>
<evidence type="ECO:0000256" key="11">
    <source>
        <dbReference type="SAM" id="MobiDB-lite"/>
    </source>
</evidence>
<comment type="caution">
    <text evidence="12">The sequence shown here is derived from an EMBL/GenBank/DDBJ whole genome shotgun (WGS) entry which is preliminary data.</text>
</comment>
<dbReference type="OrthoDB" id="21557at2759"/>
<dbReference type="GO" id="GO:0000124">
    <property type="term" value="C:SAGA complex"/>
    <property type="evidence" value="ECO:0007669"/>
    <property type="project" value="TreeGrafter"/>
</dbReference>
<protein>
    <recommendedName>
        <fullName evidence="10">SAGA-associated factor 11</fullName>
    </recommendedName>
</protein>
<keyword evidence="7 10" id="KW-0010">Activator</keyword>
<dbReference type="PANTHER" id="PTHR46367:SF1">
    <property type="entry name" value="ATAXIN-7-LIKE PROTEIN 3"/>
    <property type="match status" value="1"/>
</dbReference>
<dbReference type="Pfam" id="PF08209">
    <property type="entry name" value="Sgf11"/>
    <property type="match status" value="1"/>
</dbReference>
<dbReference type="GO" id="GO:0071819">
    <property type="term" value="C:DUBm complex"/>
    <property type="evidence" value="ECO:0007669"/>
    <property type="project" value="TreeGrafter"/>
</dbReference>
<evidence type="ECO:0000313" key="13">
    <source>
        <dbReference type="Proteomes" id="UP001149813"/>
    </source>
</evidence>
<dbReference type="PANTHER" id="PTHR46367">
    <property type="entry name" value="ATAXIN-7-LIKE PROTEIN 3"/>
    <property type="match status" value="1"/>
</dbReference>
<accession>A0A9W7Y1N9</accession>
<evidence type="ECO:0000313" key="12">
    <source>
        <dbReference type="EMBL" id="KAJ1722374.1"/>
    </source>
</evidence>
<evidence type="ECO:0000256" key="5">
    <source>
        <dbReference type="ARBA" id="ARBA00022853"/>
    </source>
</evidence>
<dbReference type="InterPro" id="IPR051078">
    <property type="entry name" value="SGF11"/>
</dbReference>
<evidence type="ECO:0000256" key="6">
    <source>
        <dbReference type="ARBA" id="ARBA00023015"/>
    </source>
</evidence>
<keyword evidence="9" id="KW-0539">Nucleus</keyword>
<feature type="compositionally biased region" description="Polar residues" evidence="11">
    <location>
        <begin position="181"/>
        <end position="190"/>
    </location>
</feature>
<dbReference type="InterPro" id="IPR013246">
    <property type="entry name" value="SAGA_su_Sgf11"/>
</dbReference>
<evidence type="ECO:0000256" key="2">
    <source>
        <dbReference type="ARBA" id="ARBA00022723"/>
    </source>
</evidence>
<keyword evidence="4" id="KW-0862">Zinc</keyword>
<keyword evidence="6" id="KW-0805">Transcription regulation</keyword>
<evidence type="ECO:0000256" key="7">
    <source>
        <dbReference type="ARBA" id="ARBA00023159"/>
    </source>
</evidence>
<evidence type="ECO:0000256" key="3">
    <source>
        <dbReference type="ARBA" id="ARBA00022771"/>
    </source>
</evidence>
<dbReference type="GO" id="GO:0008270">
    <property type="term" value="F:zinc ion binding"/>
    <property type="evidence" value="ECO:0007669"/>
    <property type="project" value="UniProtKB-KW"/>
</dbReference>
<comment type="similarity">
    <text evidence="10">Belongs to the SGF11 family.</text>
</comment>
<evidence type="ECO:0000256" key="10">
    <source>
        <dbReference type="RuleBase" id="RU261113"/>
    </source>
</evidence>
<keyword evidence="2" id="KW-0479">Metal-binding</keyword>
<dbReference type="AlphaFoldDB" id="A0A9W7Y1N9"/>
<dbReference type="GO" id="GO:0003713">
    <property type="term" value="F:transcription coactivator activity"/>
    <property type="evidence" value="ECO:0007669"/>
    <property type="project" value="TreeGrafter"/>
</dbReference>